<dbReference type="InterPro" id="IPR036188">
    <property type="entry name" value="FAD/NAD-bd_sf"/>
</dbReference>
<dbReference type="EMBL" id="VDUZ01000029">
    <property type="protein sequence ID" value="TXL72883.1"/>
    <property type="molecule type" value="Genomic_DNA"/>
</dbReference>
<evidence type="ECO:0000256" key="4">
    <source>
        <dbReference type="ARBA" id="ARBA00023004"/>
    </source>
</evidence>
<evidence type="ECO:0000313" key="7">
    <source>
        <dbReference type="EMBL" id="TXL72883.1"/>
    </source>
</evidence>
<sequence>MAEGRLFFTSEIFEGGRRRRRVARPQKTWVEPSRTLPVFAECDVLVVGGGPAGTAAAVSAARLGADVVLLERYNHLGGLSTGGLVFWIDRMTDWDGKPVIRGFAEEVFDRLPKEYVCGPARADWGSRDAATAAYWSLRAAAFHGIVTWSPMVCPERLKLVSLDMVEEAGARLALHGWASVPVVEDGAVKGVVFESKEGRQAILAKVTVDATGDGDIFHRAGVPSENDIEKNDIHHCMNTAWIWAGVDMKRWMDFRTSDPDGYSAFMALGREKVRHFERPFTSWRDDVALFMGPRQSGFDALNVDDLTEVETLCRRLMWQHLEVFRAHAPGFANAYPVQSAPQMGVRHTRRMVGVEKVVRAQWDDGTPLSSEVGVSPSLSPRFRNISVPYGALLPRAVDGLLAPGRHLSCDATSHSFMREIPQCWLTGHAAGAAAALAASVGVAPRALDVTVLQSALQKQGAYVRPSASSDRARPRAQSPAAERKAIS</sequence>
<dbReference type="PANTHER" id="PTHR43498:SF1">
    <property type="entry name" value="COB--COM HETERODISULFIDE REDUCTASE IRON-SULFUR SUBUNIT A"/>
    <property type="match status" value="1"/>
</dbReference>
<protein>
    <submittedName>
        <fullName evidence="7">FAD-dependent oxidoreductase</fullName>
    </submittedName>
</protein>
<keyword evidence="3" id="KW-0560">Oxidoreductase</keyword>
<dbReference type="OrthoDB" id="9777740at2"/>
<organism evidence="7 8">
    <name type="scientific">Vineibacter terrae</name>
    <dbReference type="NCBI Taxonomy" id="2586908"/>
    <lineage>
        <taxon>Bacteria</taxon>
        <taxon>Pseudomonadati</taxon>
        <taxon>Pseudomonadota</taxon>
        <taxon>Alphaproteobacteria</taxon>
        <taxon>Hyphomicrobiales</taxon>
        <taxon>Vineibacter</taxon>
    </lineage>
</organism>
<dbReference type="SUPFAM" id="SSF51905">
    <property type="entry name" value="FAD/NAD(P)-binding domain"/>
    <property type="match status" value="1"/>
</dbReference>
<dbReference type="InterPro" id="IPR008143">
    <property type="entry name" value="Ala_DH/PNT_CS2"/>
</dbReference>
<proteinExistence type="predicted"/>
<dbReference type="Gene3D" id="3.50.50.60">
    <property type="entry name" value="FAD/NAD(P)-binding domain"/>
    <property type="match status" value="1"/>
</dbReference>
<feature type="compositionally biased region" description="Low complexity" evidence="6">
    <location>
        <begin position="464"/>
        <end position="480"/>
    </location>
</feature>
<dbReference type="RefSeq" id="WP_147849352.1">
    <property type="nucleotide sequence ID" value="NZ_VDUZ01000029.1"/>
</dbReference>
<dbReference type="Pfam" id="PF12831">
    <property type="entry name" value="FAD_oxidored"/>
    <property type="match status" value="1"/>
</dbReference>
<name>A0A5C8PGD6_9HYPH</name>
<evidence type="ECO:0000256" key="1">
    <source>
        <dbReference type="ARBA" id="ARBA00022485"/>
    </source>
</evidence>
<dbReference type="PRINTS" id="PR00419">
    <property type="entry name" value="ADXRDTASE"/>
</dbReference>
<dbReference type="InterPro" id="IPR039650">
    <property type="entry name" value="HdrA-like"/>
</dbReference>
<evidence type="ECO:0000256" key="2">
    <source>
        <dbReference type="ARBA" id="ARBA00022723"/>
    </source>
</evidence>
<keyword evidence="1" id="KW-0004">4Fe-4S</keyword>
<keyword evidence="2" id="KW-0479">Metal-binding</keyword>
<comment type="caution">
    <text evidence="7">The sequence shown here is derived from an EMBL/GenBank/DDBJ whole genome shotgun (WGS) entry which is preliminary data.</text>
</comment>
<dbReference type="PANTHER" id="PTHR43498">
    <property type="entry name" value="FERREDOXIN:COB-COM HETERODISULFIDE REDUCTASE SUBUNIT A"/>
    <property type="match status" value="1"/>
</dbReference>
<gene>
    <name evidence="7" type="ORF">FHP25_23125</name>
</gene>
<dbReference type="AlphaFoldDB" id="A0A5C8PGD6"/>
<dbReference type="Proteomes" id="UP000321638">
    <property type="component" value="Unassembled WGS sequence"/>
</dbReference>
<dbReference type="PROSITE" id="PS00837">
    <property type="entry name" value="ALADH_PNT_2"/>
    <property type="match status" value="1"/>
</dbReference>
<evidence type="ECO:0000313" key="8">
    <source>
        <dbReference type="Proteomes" id="UP000321638"/>
    </source>
</evidence>
<keyword evidence="5" id="KW-0411">Iron-sulfur</keyword>
<evidence type="ECO:0000256" key="6">
    <source>
        <dbReference type="SAM" id="MobiDB-lite"/>
    </source>
</evidence>
<evidence type="ECO:0000256" key="5">
    <source>
        <dbReference type="ARBA" id="ARBA00023014"/>
    </source>
</evidence>
<dbReference type="GO" id="GO:0046872">
    <property type="term" value="F:metal ion binding"/>
    <property type="evidence" value="ECO:0007669"/>
    <property type="project" value="UniProtKB-KW"/>
</dbReference>
<reference evidence="7 8" key="1">
    <citation type="submission" date="2019-06" db="EMBL/GenBank/DDBJ databases">
        <title>New taxonomy in bacterial strain CC-CFT640, isolated from vineyard.</title>
        <authorList>
            <person name="Lin S.-Y."/>
            <person name="Tsai C.-F."/>
            <person name="Young C.-C."/>
        </authorList>
    </citation>
    <scope>NUCLEOTIDE SEQUENCE [LARGE SCALE GENOMIC DNA]</scope>
    <source>
        <strain evidence="7 8">CC-CFT640</strain>
    </source>
</reference>
<evidence type="ECO:0000256" key="3">
    <source>
        <dbReference type="ARBA" id="ARBA00023002"/>
    </source>
</evidence>
<keyword evidence="8" id="KW-1185">Reference proteome</keyword>
<keyword evidence="4" id="KW-0408">Iron</keyword>
<accession>A0A5C8PGD6</accession>
<dbReference type="GO" id="GO:0051539">
    <property type="term" value="F:4 iron, 4 sulfur cluster binding"/>
    <property type="evidence" value="ECO:0007669"/>
    <property type="project" value="UniProtKB-KW"/>
</dbReference>
<feature type="region of interest" description="Disordered" evidence="6">
    <location>
        <begin position="459"/>
        <end position="487"/>
    </location>
</feature>
<dbReference type="GO" id="GO:0016491">
    <property type="term" value="F:oxidoreductase activity"/>
    <property type="evidence" value="ECO:0007669"/>
    <property type="project" value="UniProtKB-KW"/>
</dbReference>